<dbReference type="RefSeq" id="WP_289585886.1">
    <property type="nucleotide sequence ID" value="NZ_JAUDDW010000007.1"/>
</dbReference>
<dbReference type="EMBL" id="JAUDDW010000007">
    <property type="protein sequence ID" value="MDM8266179.1"/>
    <property type="molecule type" value="Genomic_DNA"/>
</dbReference>
<sequence>MKKIVTLVEDIKNTQGQTIATMTTALCGDGATPVVQTSSSLSDSIIGYNDDGSVIIAEADDEIITAAQQKFIAAAIKEQKKLCVENGVDPDIVNILNAEKKVNINE</sequence>
<reference evidence="2" key="1">
    <citation type="submission" date="2023-06" db="EMBL/GenBank/DDBJ databases">
        <title>Identification and characterization of horizontal gene transfer across gut microbiota members of farm animals based on homology search.</title>
        <authorList>
            <person name="Zeman M."/>
            <person name="Kubasova T."/>
            <person name="Jahodarova E."/>
            <person name="Nykrynova M."/>
            <person name="Rychlik I."/>
        </authorList>
    </citation>
    <scope>NUCLEOTIDE SEQUENCE [LARGE SCALE GENOMIC DNA]</scope>
    <source>
        <strain evidence="2">161_Gplus</strain>
    </source>
</reference>
<reference evidence="1 2" key="2">
    <citation type="submission" date="2023-06" db="EMBL/GenBank/DDBJ databases">
        <authorList>
            <person name="Zeman M."/>
            <person name="Kubasova T."/>
            <person name="Jahodarova E."/>
            <person name="Nykrynova M."/>
            <person name="Rychlik I."/>
        </authorList>
    </citation>
    <scope>NUCLEOTIDE SEQUENCE [LARGE SCALE GENOMIC DNA]</scope>
    <source>
        <strain evidence="1 2">161_Gplus</strain>
    </source>
</reference>
<evidence type="ECO:0000313" key="1">
    <source>
        <dbReference type="EMBL" id="MDM8266179.1"/>
    </source>
</evidence>
<dbReference type="Proteomes" id="UP001529343">
    <property type="component" value="Unassembled WGS sequence"/>
</dbReference>
<evidence type="ECO:0000313" key="2">
    <source>
        <dbReference type="Proteomes" id="UP001529343"/>
    </source>
</evidence>
<proteinExistence type="predicted"/>
<name>A0ABT7UWX8_9LACO</name>
<comment type="caution">
    <text evidence="1">The sequence shown here is derived from an EMBL/GenBank/DDBJ whole genome shotgun (WGS) entry which is preliminary data.</text>
</comment>
<organism evidence="1 2">
    <name type="scientific">Limosilactobacillus pontis</name>
    <dbReference type="NCBI Taxonomy" id="35787"/>
    <lineage>
        <taxon>Bacteria</taxon>
        <taxon>Bacillati</taxon>
        <taxon>Bacillota</taxon>
        <taxon>Bacilli</taxon>
        <taxon>Lactobacillales</taxon>
        <taxon>Lactobacillaceae</taxon>
        <taxon>Limosilactobacillus</taxon>
    </lineage>
</organism>
<gene>
    <name evidence="1" type="ORF">QUW44_03195</name>
</gene>
<accession>A0ABT7UWX8</accession>
<protein>
    <submittedName>
        <fullName evidence="1">Uncharacterized protein</fullName>
    </submittedName>
</protein>
<keyword evidence="2" id="KW-1185">Reference proteome</keyword>